<dbReference type="HOGENOM" id="CLU_077104_1_0_10"/>
<accession>A3I0Z9</accession>
<proteinExistence type="predicted"/>
<dbReference type="EMBL" id="AAXU02000001">
    <property type="protein sequence ID" value="EAZ80145.1"/>
    <property type="molecule type" value="Genomic_DNA"/>
</dbReference>
<comment type="caution">
    <text evidence="2">The sequence shown here is derived from an EMBL/GenBank/DDBJ whole genome shotgun (WGS) entry which is preliminary data.</text>
</comment>
<dbReference type="Pfam" id="PF12836">
    <property type="entry name" value="HHH_3"/>
    <property type="match status" value="2"/>
</dbReference>
<feature type="transmembrane region" description="Helical" evidence="1">
    <location>
        <begin position="20"/>
        <end position="40"/>
    </location>
</feature>
<dbReference type="STRING" id="388413.ALPR1_15989"/>
<name>A3I0Z9_9BACT</name>
<keyword evidence="3" id="KW-1185">Reference proteome</keyword>
<sequence>MKGKIFYWLKSYLGFSNKESRGFLFLIPFLSLLIVVPTFLEHVRKEKAKEFHLNYIEKIDSLESAGVNLISSPDPLFNTQDTIRTPDKTAQQENLRRISILEADSVTLQIVPGIGPSLASRIIKYQHQLGGFHSPNQLLEVYGLKEETVQEIWNYFEFEPLISKRINLNSSEITELAKHPYISYSEAKVLVAYRNQHGDYETADDLLNIKIFKPSWVEKINPYLAF</sequence>
<dbReference type="Proteomes" id="UP000003919">
    <property type="component" value="Unassembled WGS sequence"/>
</dbReference>
<dbReference type="eggNOG" id="COG1555">
    <property type="taxonomic scope" value="Bacteria"/>
</dbReference>
<evidence type="ECO:0000256" key="1">
    <source>
        <dbReference type="SAM" id="Phobius"/>
    </source>
</evidence>
<dbReference type="RefSeq" id="WP_008202011.1">
    <property type="nucleotide sequence ID" value="NZ_CM001023.1"/>
</dbReference>
<dbReference type="SUPFAM" id="SSF47781">
    <property type="entry name" value="RuvA domain 2-like"/>
    <property type="match status" value="2"/>
</dbReference>
<keyword evidence="1" id="KW-0812">Transmembrane</keyword>
<gene>
    <name evidence="2" type="ORF">ALPR1_15989</name>
</gene>
<keyword evidence="1" id="KW-1133">Transmembrane helix</keyword>
<reference evidence="2 3" key="1">
    <citation type="journal article" date="2011" name="J. Bacteriol.">
        <title>Complete genome sequence of Algoriphagus sp. PR1, bacterial prey of a colony-forming choanoflagellate.</title>
        <authorList>
            <person name="Alegado R.A."/>
            <person name="Ferriera S."/>
            <person name="Nusbaum C."/>
            <person name="Young S.K."/>
            <person name="Zeng Q."/>
            <person name="Imamovic A."/>
            <person name="Fairclough S.R."/>
            <person name="King N."/>
        </authorList>
    </citation>
    <scope>NUCLEOTIDE SEQUENCE [LARGE SCALE GENOMIC DNA]</scope>
    <source>
        <strain evidence="2 3">PR1</strain>
    </source>
</reference>
<dbReference type="PANTHER" id="PTHR21180">
    <property type="entry name" value="ENDONUCLEASE/EXONUCLEASE/PHOSPHATASE FAMILY DOMAIN-CONTAINING PROTEIN 1"/>
    <property type="match status" value="1"/>
</dbReference>
<evidence type="ECO:0000313" key="2">
    <source>
        <dbReference type="EMBL" id="EAZ80145.1"/>
    </source>
</evidence>
<dbReference type="GO" id="GO:0015627">
    <property type="term" value="C:type II protein secretion system complex"/>
    <property type="evidence" value="ECO:0007669"/>
    <property type="project" value="TreeGrafter"/>
</dbReference>
<dbReference type="GO" id="GO:0015628">
    <property type="term" value="P:protein secretion by the type II secretion system"/>
    <property type="evidence" value="ECO:0007669"/>
    <property type="project" value="TreeGrafter"/>
</dbReference>
<evidence type="ECO:0000313" key="3">
    <source>
        <dbReference type="Proteomes" id="UP000003919"/>
    </source>
</evidence>
<dbReference type="Gene3D" id="1.10.150.320">
    <property type="entry name" value="Photosystem II 12 kDa extrinsic protein"/>
    <property type="match status" value="1"/>
</dbReference>
<dbReference type="InterPro" id="IPR010994">
    <property type="entry name" value="RuvA_2-like"/>
</dbReference>
<dbReference type="PANTHER" id="PTHR21180:SF32">
    <property type="entry name" value="ENDONUCLEASE_EXONUCLEASE_PHOSPHATASE FAMILY DOMAIN-CONTAINING PROTEIN 1"/>
    <property type="match status" value="1"/>
</dbReference>
<dbReference type="Gene3D" id="1.10.150.280">
    <property type="entry name" value="AF1531-like domain"/>
    <property type="match status" value="1"/>
</dbReference>
<dbReference type="OrthoDB" id="981124at2"/>
<keyword evidence="1" id="KW-0472">Membrane</keyword>
<dbReference type="AlphaFoldDB" id="A3I0Z9"/>
<protein>
    <submittedName>
        <fullName evidence="2">ComEA protein-related protein</fullName>
    </submittedName>
</protein>
<organism evidence="2 3">
    <name type="scientific">Algoriphagus machipongonensis</name>
    <dbReference type="NCBI Taxonomy" id="388413"/>
    <lineage>
        <taxon>Bacteria</taxon>
        <taxon>Pseudomonadati</taxon>
        <taxon>Bacteroidota</taxon>
        <taxon>Cytophagia</taxon>
        <taxon>Cytophagales</taxon>
        <taxon>Cyclobacteriaceae</taxon>
        <taxon>Algoriphagus</taxon>
    </lineage>
</organism>
<dbReference type="InterPro" id="IPR051675">
    <property type="entry name" value="Endo/Exo/Phosphatase_dom_1"/>
</dbReference>